<dbReference type="EMBL" id="AJIL01000010">
    <property type="protein sequence ID" value="KNF04863.1"/>
    <property type="molecule type" value="Genomic_DNA"/>
</dbReference>
<protein>
    <recommendedName>
        <fullName evidence="3">DEAD/DEAH box helicase domain-containing protein</fullName>
    </recommendedName>
</protein>
<dbReference type="AlphaFoldDB" id="A0A0L0W022"/>
<reference evidence="2" key="1">
    <citation type="submission" date="2014-03" db="EMBL/GenBank/DDBJ databases">
        <title>The Genome Sequence of Puccinia striiformis f. sp. tritici PST-78.</title>
        <authorList>
            <consortium name="The Broad Institute Genome Sequencing Platform"/>
            <person name="Cuomo C."/>
            <person name="Hulbert S."/>
            <person name="Chen X."/>
            <person name="Walker B."/>
            <person name="Young S.K."/>
            <person name="Zeng Q."/>
            <person name="Gargeya S."/>
            <person name="Fitzgerald M."/>
            <person name="Haas B."/>
            <person name="Abouelleil A."/>
            <person name="Alvarado L."/>
            <person name="Arachchi H.M."/>
            <person name="Berlin A.M."/>
            <person name="Chapman S.B."/>
            <person name="Goldberg J."/>
            <person name="Griggs A."/>
            <person name="Gujja S."/>
            <person name="Hansen M."/>
            <person name="Howarth C."/>
            <person name="Imamovic A."/>
            <person name="Larimer J."/>
            <person name="McCowan C."/>
            <person name="Montmayeur A."/>
            <person name="Murphy C."/>
            <person name="Neiman D."/>
            <person name="Pearson M."/>
            <person name="Priest M."/>
            <person name="Roberts A."/>
            <person name="Saif S."/>
            <person name="Shea T."/>
            <person name="Sisk P."/>
            <person name="Sykes S."/>
            <person name="Wortman J."/>
            <person name="Nusbaum C."/>
            <person name="Birren B."/>
        </authorList>
    </citation>
    <scope>NUCLEOTIDE SEQUENCE [LARGE SCALE GENOMIC DNA]</scope>
    <source>
        <strain evidence="2">race PST-78</strain>
    </source>
</reference>
<gene>
    <name evidence="1" type="ORF">PSTG_01917</name>
</gene>
<dbReference type="SUPFAM" id="SSF52540">
    <property type="entry name" value="P-loop containing nucleoside triphosphate hydrolases"/>
    <property type="match status" value="1"/>
</dbReference>
<accession>A0A0L0W022</accession>
<dbReference type="Gene3D" id="3.40.50.300">
    <property type="entry name" value="P-loop containing nucleotide triphosphate hydrolases"/>
    <property type="match status" value="1"/>
</dbReference>
<sequence>MALLEEVPVKAKPNKLPEALGKLDVDALSEHITTRSLDLYHDQPKAWQVEAVSLLVQGKFTFVRARTGYGKTRISGMFFGMFDQCVVVLVLAPLNSLWDDQSYESPLSLKISYHPTSGCKWVGFGSENLARTRPEVHAGSGQI</sequence>
<comment type="caution">
    <text evidence="1">The sequence shown here is derived from an EMBL/GenBank/DDBJ whole genome shotgun (WGS) entry which is preliminary data.</text>
</comment>
<evidence type="ECO:0000313" key="1">
    <source>
        <dbReference type="EMBL" id="KNF04863.1"/>
    </source>
</evidence>
<keyword evidence="2" id="KW-1185">Reference proteome</keyword>
<evidence type="ECO:0008006" key="3">
    <source>
        <dbReference type="Google" id="ProtNLM"/>
    </source>
</evidence>
<dbReference type="Proteomes" id="UP000054564">
    <property type="component" value="Unassembled WGS sequence"/>
</dbReference>
<proteinExistence type="predicted"/>
<organism evidence="1 2">
    <name type="scientific">Puccinia striiformis f. sp. tritici PST-78</name>
    <dbReference type="NCBI Taxonomy" id="1165861"/>
    <lineage>
        <taxon>Eukaryota</taxon>
        <taxon>Fungi</taxon>
        <taxon>Dikarya</taxon>
        <taxon>Basidiomycota</taxon>
        <taxon>Pucciniomycotina</taxon>
        <taxon>Pucciniomycetes</taxon>
        <taxon>Pucciniales</taxon>
        <taxon>Pucciniaceae</taxon>
        <taxon>Puccinia</taxon>
    </lineage>
</organism>
<name>A0A0L0W022_9BASI</name>
<dbReference type="InterPro" id="IPR027417">
    <property type="entry name" value="P-loop_NTPase"/>
</dbReference>
<evidence type="ECO:0000313" key="2">
    <source>
        <dbReference type="Proteomes" id="UP000054564"/>
    </source>
</evidence>
<dbReference type="STRING" id="1165861.A0A0L0W022"/>